<dbReference type="PIRSF" id="PIRSF000090">
    <property type="entry name" value="Beta-ETF"/>
    <property type="match status" value="1"/>
</dbReference>
<evidence type="ECO:0000256" key="3">
    <source>
        <dbReference type="ARBA" id="ARBA00022448"/>
    </source>
</evidence>
<dbReference type="GO" id="GO:0009055">
    <property type="term" value="F:electron transfer activity"/>
    <property type="evidence" value="ECO:0007669"/>
    <property type="project" value="InterPro"/>
</dbReference>
<proteinExistence type="inferred from homology"/>
<dbReference type="EMBL" id="JAAYEE010000032">
    <property type="protein sequence ID" value="NLW34228.1"/>
    <property type="molecule type" value="Genomic_DNA"/>
</dbReference>
<dbReference type="Proteomes" id="UP000777265">
    <property type="component" value="Unassembled WGS sequence"/>
</dbReference>
<sequence>MNIIVFVKQVADTEARILIKGDQKALEIENKYNLNFFDEFAVEEAIRIKEAIKDSQVTVCTYGPKRAIEALRTAVAMGADRAVLLDNTGLEADDPLIVAKVLAAFASRDGFDLILCGRQAIDDENANIGPMAAELLGIPHVSAVVNLDPADGKVVKVESEVEGGKEVIEITLPALLTAQKGLNTPRVPLITGVMKAMKAVIPTVDPASLGVSEEETEPKASRVMTLSYEPPQQRPPVRIIDGETPMDKVRNLVKALKEESKVL</sequence>
<evidence type="ECO:0000313" key="6">
    <source>
        <dbReference type="EMBL" id="NLW34228.1"/>
    </source>
</evidence>
<evidence type="ECO:0000256" key="2">
    <source>
        <dbReference type="ARBA" id="ARBA00016797"/>
    </source>
</evidence>
<protein>
    <recommendedName>
        <fullName evidence="2">Electron transfer flavoprotein subunit beta</fullName>
    </recommendedName>
</protein>
<comment type="caution">
    <text evidence="6">The sequence shown here is derived from an EMBL/GenBank/DDBJ whole genome shotgun (WGS) entry which is preliminary data.</text>
</comment>
<reference evidence="6" key="1">
    <citation type="journal article" date="2020" name="Biotechnol. Biofuels">
        <title>New insights from the biogas microbiome by comprehensive genome-resolved metagenomics of nearly 1600 species originating from multiple anaerobic digesters.</title>
        <authorList>
            <person name="Campanaro S."/>
            <person name="Treu L."/>
            <person name="Rodriguez-R L.M."/>
            <person name="Kovalovszki A."/>
            <person name="Ziels R.M."/>
            <person name="Maus I."/>
            <person name="Zhu X."/>
            <person name="Kougias P.G."/>
            <person name="Basile A."/>
            <person name="Luo G."/>
            <person name="Schluter A."/>
            <person name="Konstantinidis K.T."/>
            <person name="Angelidaki I."/>
        </authorList>
    </citation>
    <scope>NUCLEOTIDE SEQUENCE</scope>
    <source>
        <strain evidence="6">AS06rmzACSIP_7</strain>
    </source>
</reference>
<keyword evidence="4" id="KW-0249">Electron transport</keyword>
<comment type="similarity">
    <text evidence="1">Belongs to the ETF beta-subunit/FixA family.</text>
</comment>
<reference evidence="6" key="2">
    <citation type="submission" date="2020-01" db="EMBL/GenBank/DDBJ databases">
        <authorList>
            <person name="Campanaro S."/>
        </authorList>
    </citation>
    <scope>NUCLEOTIDE SEQUENCE</scope>
    <source>
        <strain evidence="6">AS06rmzACSIP_7</strain>
    </source>
</reference>
<evidence type="ECO:0000256" key="1">
    <source>
        <dbReference type="ARBA" id="ARBA00007557"/>
    </source>
</evidence>
<dbReference type="CDD" id="cd01714">
    <property type="entry name" value="ETF_beta"/>
    <property type="match status" value="1"/>
</dbReference>
<dbReference type="Pfam" id="PF01012">
    <property type="entry name" value="ETF"/>
    <property type="match status" value="1"/>
</dbReference>
<dbReference type="PANTHER" id="PTHR21294">
    <property type="entry name" value="ELECTRON TRANSFER FLAVOPROTEIN BETA-SUBUNIT"/>
    <property type="match status" value="1"/>
</dbReference>
<dbReference type="InterPro" id="IPR033948">
    <property type="entry name" value="ETF_beta_N"/>
</dbReference>
<dbReference type="SUPFAM" id="SSF52402">
    <property type="entry name" value="Adenine nucleotide alpha hydrolases-like"/>
    <property type="match status" value="1"/>
</dbReference>
<dbReference type="SMART" id="SM00893">
    <property type="entry name" value="ETF"/>
    <property type="match status" value="1"/>
</dbReference>
<gene>
    <name evidence="6" type="ORF">GXY80_01930</name>
</gene>
<dbReference type="AlphaFoldDB" id="A0A971M1K7"/>
<dbReference type="InterPro" id="IPR014730">
    <property type="entry name" value="ETF_a/b_N"/>
</dbReference>
<evidence type="ECO:0000313" key="7">
    <source>
        <dbReference type="Proteomes" id="UP000777265"/>
    </source>
</evidence>
<name>A0A971M1K7_9BACT</name>
<dbReference type="Gene3D" id="3.40.50.620">
    <property type="entry name" value="HUPs"/>
    <property type="match status" value="1"/>
</dbReference>
<dbReference type="PANTHER" id="PTHR21294:SF8">
    <property type="entry name" value="ELECTRON TRANSFER FLAVOPROTEIN SUBUNIT BETA"/>
    <property type="match status" value="1"/>
</dbReference>
<organism evidence="6 7">
    <name type="scientific">Syntrophorhabdus aromaticivorans</name>
    <dbReference type="NCBI Taxonomy" id="328301"/>
    <lineage>
        <taxon>Bacteria</taxon>
        <taxon>Pseudomonadati</taxon>
        <taxon>Thermodesulfobacteriota</taxon>
        <taxon>Syntrophorhabdia</taxon>
        <taxon>Syntrophorhabdales</taxon>
        <taxon>Syntrophorhabdaceae</taxon>
        <taxon>Syntrophorhabdus</taxon>
    </lineage>
</organism>
<dbReference type="InterPro" id="IPR012255">
    <property type="entry name" value="ETF_b"/>
</dbReference>
<keyword evidence="3" id="KW-0813">Transport</keyword>
<dbReference type="InterPro" id="IPR014729">
    <property type="entry name" value="Rossmann-like_a/b/a_fold"/>
</dbReference>
<evidence type="ECO:0000256" key="4">
    <source>
        <dbReference type="ARBA" id="ARBA00022982"/>
    </source>
</evidence>
<evidence type="ECO:0000259" key="5">
    <source>
        <dbReference type="SMART" id="SM00893"/>
    </source>
</evidence>
<feature type="domain" description="Electron transfer flavoprotein alpha/beta-subunit N-terminal" evidence="5">
    <location>
        <begin position="23"/>
        <end position="213"/>
    </location>
</feature>
<accession>A0A971M1K7</accession>